<organism evidence="1 2">
    <name type="scientific">Nitrosospira multiformis</name>
    <dbReference type="NCBI Taxonomy" id="1231"/>
    <lineage>
        <taxon>Bacteria</taxon>
        <taxon>Pseudomonadati</taxon>
        <taxon>Pseudomonadota</taxon>
        <taxon>Betaproteobacteria</taxon>
        <taxon>Nitrosomonadales</taxon>
        <taxon>Nitrosomonadaceae</taxon>
        <taxon>Nitrosospira</taxon>
    </lineage>
</organism>
<reference evidence="1 2" key="1">
    <citation type="submission" date="2016-10" db="EMBL/GenBank/DDBJ databases">
        <authorList>
            <person name="de Groot N.N."/>
        </authorList>
    </citation>
    <scope>NUCLEOTIDE SEQUENCE [LARGE SCALE GENOMIC DNA]</scope>
    <source>
        <strain evidence="1 2">Nl7</strain>
    </source>
</reference>
<sequence>MRQNNVDYQLLTTDKTGASCGILATSIRSCWQNDRFLPLQECGKLSRDNLSQMFREIGGEYEGISAVASRRRCLKLLLPVERGNPRF</sequence>
<evidence type="ECO:0000313" key="2">
    <source>
        <dbReference type="Proteomes" id="UP000183339"/>
    </source>
</evidence>
<proteinExistence type="predicted"/>
<evidence type="ECO:0000313" key="1">
    <source>
        <dbReference type="EMBL" id="SET67208.1"/>
    </source>
</evidence>
<protein>
    <submittedName>
        <fullName evidence="1">Uncharacterized protein</fullName>
    </submittedName>
</protein>
<name>A0A1I0GB24_9PROT</name>
<gene>
    <name evidence="1" type="ORF">SAMN05216412_11237</name>
</gene>
<accession>A0A1I0GB24</accession>
<dbReference type="Proteomes" id="UP000183339">
    <property type="component" value="Unassembled WGS sequence"/>
</dbReference>
<dbReference type="AlphaFoldDB" id="A0A1I0GB24"/>
<dbReference type="EMBL" id="FOHI01000012">
    <property type="protein sequence ID" value="SET67208.1"/>
    <property type="molecule type" value="Genomic_DNA"/>
</dbReference>